<protein>
    <recommendedName>
        <fullName evidence="4">25S rRNA adenine-N(1) methyltransferase</fullName>
        <ecNumber evidence="4">2.1.1.-</ecNumber>
    </recommendedName>
</protein>
<evidence type="ECO:0000256" key="5">
    <source>
        <dbReference type="SAM" id="MobiDB-lite"/>
    </source>
</evidence>
<comment type="function">
    <text evidence="4">S-adenosyl-L-methionine-dependent methyltransferase that specifically methylates the N(1) position of an adenine present in helix 65 in 25S rRNA.</text>
</comment>
<dbReference type="Gene3D" id="3.40.50.150">
    <property type="entry name" value="Vaccinia Virus protein VP39"/>
    <property type="match status" value="1"/>
</dbReference>
<comment type="subcellular location">
    <subcellularLocation>
        <location evidence="4">Nucleus</location>
        <location evidence="4">Nucleolus</location>
    </subcellularLocation>
</comment>
<gene>
    <name evidence="6" type="primary">BMT2</name>
    <name evidence="6" type="ORF">MJAP1_004126</name>
</gene>
<keyword evidence="3 4" id="KW-0949">S-adenosyl-L-methionine</keyword>
<dbReference type="GO" id="GO:0005730">
    <property type="term" value="C:nucleolus"/>
    <property type="evidence" value="ECO:0007669"/>
    <property type="project" value="UniProtKB-SubCell"/>
</dbReference>
<dbReference type="EC" id="2.1.1.-" evidence="4"/>
<dbReference type="RefSeq" id="XP_060124028.1">
    <property type="nucleotide sequence ID" value="XM_060268045.1"/>
</dbReference>
<name>A0AAF0JHU5_9BASI</name>
<dbReference type="GeneID" id="85227777"/>
<dbReference type="PANTHER" id="PTHR21008:SF1">
    <property type="entry name" value="25S RRNA (ADENINE(2142)-N(1))-METHYLTRANSFERASE"/>
    <property type="match status" value="1"/>
</dbReference>
<proteinExistence type="inferred from homology"/>
<dbReference type="HAMAP" id="MF_03044">
    <property type="entry name" value="BMT2"/>
    <property type="match status" value="1"/>
</dbReference>
<organism evidence="6 7">
    <name type="scientific">Malassezia japonica</name>
    <dbReference type="NCBI Taxonomy" id="223818"/>
    <lineage>
        <taxon>Eukaryota</taxon>
        <taxon>Fungi</taxon>
        <taxon>Dikarya</taxon>
        <taxon>Basidiomycota</taxon>
        <taxon>Ustilaginomycotina</taxon>
        <taxon>Malasseziomycetes</taxon>
        <taxon>Malasseziales</taxon>
        <taxon>Malasseziaceae</taxon>
        <taxon>Malassezia</taxon>
    </lineage>
</organism>
<feature type="region of interest" description="Disordered" evidence="5">
    <location>
        <begin position="69"/>
        <end position="89"/>
    </location>
</feature>
<dbReference type="EMBL" id="CP119966">
    <property type="protein sequence ID" value="WFD41131.1"/>
    <property type="molecule type" value="Genomic_DNA"/>
</dbReference>
<feature type="binding site" evidence="4">
    <location>
        <position position="114"/>
    </location>
    <ligand>
        <name>S-adenosyl-L-methionine</name>
        <dbReference type="ChEBI" id="CHEBI:59789"/>
    </ligand>
</feature>
<dbReference type="CDD" id="cd02440">
    <property type="entry name" value="AdoMet_MTases"/>
    <property type="match status" value="1"/>
</dbReference>
<dbReference type="InterPro" id="IPR021867">
    <property type="entry name" value="Bmt2/SAMTOR"/>
</dbReference>
<dbReference type="AlphaFoldDB" id="A0AAF0JHU5"/>
<evidence type="ECO:0000256" key="4">
    <source>
        <dbReference type="HAMAP-Rule" id="MF_03044"/>
    </source>
</evidence>
<keyword evidence="1 4" id="KW-0489">Methyltransferase</keyword>
<keyword evidence="7" id="KW-1185">Reference proteome</keyword>
<dbReference type="PANTHER" id="PTHR21008">
    <property type="entry name" value="S-ADENOSYLMETHIONINE SENSOR UPSTREAM OF MTORC1-RELATED"/>
    <property type="match status" value="1"/>
</dbReference>
<comment type="similarity">
    <text evidence="4">Belongs to the BMT2 family.</text>
</comment>
<keyword evidence="4" id="KW-0539">Nucleus</keyword>
<evidence type="ECO:0000313" key="7">
    <source>
        <dbReference type="Proteomes" id="UP001217754"/>
    </source>
</evidence>
<dbReference type="Pfam" id="PF11968">
    <property type="entry name" value="Bmt2"/>
    <property type="match status" value="1"/>
</dbReference>
<dbReference type="InterPro" id="IPR029063">
    <property type="entry name" value="SAM-dependent_MTases_sf"/>
</dbReference>
<dbReference type="Proteomes" id="UP001217754">
    <property type="component" value="Chromosome 9"/>
</dbReference>
<evidence type="ECO:0000313" key="6">
    <source>
        <dbReference type="EMBL" id="WFD41131.1"/>
    </source>
</evidence>
<sequence length="286" mass="32463">MDAPPKKSGRTKLVRPRGKRGGAKNRRKTPGQTKHALHIAKYHTLEKQIAQTSDEAEREALREKQRALGGLQMYQDQSNTGGASVRGGESGKWCAKVLQELIEPDTKIRLLDVGGIAGTAYEKYKWITATYIDLNPRAEHVHQSDFFDWPVPPSRDERYDVVGLSLVLNFVGDLKQRGDMLLHAHKYLKPSGYLYLVLPLACVSNSRYLTHEHLQAIVESAGYKVVRNEDSARLTRWLLQQRKPKRGKAGETLDEAIRHKYYDGTVYKKRELLAGAQRNNFCIQLT</sequence>
<accession>A0AAF0JHU5</accession>
<feature type="region of interest" description="Disordered" evidence="5">
    <location>
        <begin position="1"/>
        <end position="35"/>
    </location>
</feature>
<evidence type="ECO:0000256" key="1">
    <source>
        <dbReference type="ARBA" id="ARBA00022603"/>
    </source>
</evidence>
<feature type="binding site" evidence="4">
    <location>
        <position position="133"/>
    </location>
    <ligand>
        <name>S-adenosyl-L-methionine</name>
        <dbReference type="ChEBI" id="CHEBI:59789"/>
    </ligand>
</feature>
<reference evidence="6" key="1">
    <citation type="submission" date="2023-03" db="EMBL/GenBank/DDBJ databases">
        <title>Mating type loci evolution in Malassezia.</title>
        <authorList>
            <person name="Coelho M.A."/>
        </authorList>
    </citation>
    <scope>NUCLEOTIDE SEQUENCE</scope>
    <source>
        <strain evidence="6">CBS 9431</strain>
    </source>
</reference>
<evidence type="ECO:0000256" key="3">
    <source>
        <dbReference type="ARBA" id="ARBA00022691"/>
    </source>
</evidence>
<dbReference type="GO" id="GO:0016433">
    <property type="term" value="F:rRNA (adenine) methyltransferase activity"/>
    <property type="evidence" value="ECO:0007669"/>
    <property type="project" value="UniProtKB-UniRule"/>
</dbReference>
<feature type="compositionally biased region" description="Basic residues" evidence="5">
    <location>
        <begin position="7"/>
        <end position="35"/>
    </location>
</feature>
<evidence type="ECO:0000256" key="2">
    <source>
        <dbReference type="ARBA" id="ARBA00022679"/>
    </source>
</evidence>
<keyword evidence="2 4" id="KW-0808">Transferase</keyword>
<dbReference type="SUPFAM" id="SSF53335">
    <property type="entry name" value="S-adenosyl-L-methionine-dependent methyltransferases"/>
    <property type="match status" value="1"/>
</dbReference>